<protein>
    <submittedName>
        <fullName evidence="1">Uncharacterized protein</fullName>
    </submittedName>
</protein>
<reference evidence="1" key="1">
    <citation type="journal article" date="2017" name="Proc. Natl. Acad. Sci. U.S.A.">
        <title>Comparative genomics uncovers the prolific and distinctive metabolic potential of the cyanobacterial genus Moorea.</title>
        <authorList>
            <person name="Leao T."/>
            <person name="Castelao G."/>
            <person name="Korobeynikov A."/>
            <person name="Monroe E.A."/>
            <person name="Podell S."/>
            <person name="Glukhov E."/>
            <person name="Allen E.E."/>
            <person name="Gerwick W.H."/>
            <person name="Gerwick L."/>
        </authorList>
    </citation>
    <scope>NUCLEOTIDE SEQUENCE</scope>
    <source>
        <strain evidence="1">JHB</strain>
    </source>
</reference>
<dbReference type="AlphaFoldDB" id="A0A9Q9ST21"/>
<name>A0A9Q9ST21_MOOP1</name>
<proteinExistence type="predicted"/>
<evidence type="ECO:0000313" key="1">
    <source>
        <dbReference type="EMBL" id="WAN69120.1"/>
    </source>
</evidence>
<sequence>MVYFISILDISRKLILLNHNTKKYSDIFPTVPCSLFPVPCLFPIPYSLLHTPYSLFPIP</sequence>
<dbReference type="EMBL" id="CP017708">
    <property type="protein sequence ID" value="WAN69120.1"/>
    <property type="molecule type" value="Genomic_DNA"/>
</dbReference>
<organism evidence="1">
    <name type="scientific">Moorena producens (strain JHB)</name>
    <dbReference type="NCBI Taxonomy" id="1454205"/>
    <lineage>
        <taxon>Bacteria</taxon>
        <taxon>Bacillati</taxon>
        <taxon>Cyanobacteriota</taxon>
        <taxon>Cyanophyceae</taxon>
        <taxon>Coleofasciculales</taxon>
        <taxon>Coleofasciculaceae</taxon>
        <taxon>Moorena</taxon>
    </lineage>
</organism>
<dbReference type="Proteomes" id="UP000176944">
    <property type="component" value="Chromosome"/>
</dbReference>
<gene>
    <name evidence="1" type="ORF">BJP36_42935</name>
</gene>
<accession>A0A9Q9ST21</accession>
<reference evidence="1" key="2">
    <citation type="submission" date="2022-10" db="EMBL/GenBank/DDBJ databases">
        <authorList>
            <person name="Ngo T.-E."/>
        </authorList>
    </citation>
    <scope>NUCLEOTIDE SEQUENCE</scope>
    <source>
        <strain evidence="1">JHB</strain>
    </source>
</reference>